<evidence type="ECO:0000313" key="2">
    <source>
        <dbReference type="EMBL" id="QQK76463.1"/>
    </source>
</evidence>
<accession>A0A7T6Z459</accession>
<evidence type="ECO:0000313" key="3">
    <source>
        <dbReference type="Proteomes" id="UP000595823"/>
    </source>
</evidence>
<gene>
    <name evidence="2" type="ORF">HUG15_13415</name>
</gene>
<keyword evidence="3" id="KW-1185">Reference proteome</keyword>
<dbReference type="RefSeq" id="WP_200123593.1">
    <property type="nucleotide sequence ID" value="NZ_CP054705.1"/>
</dbReference>
<reference evidence="2 3" key="1">
    <citation type="submission" date="2020-06" db="EMBL/GenBank/DDBJ databases">
        <title>Genomic analysis of Salicibibacter sp. NKC5-3.</title>
        <authorList>
            <person name="Oh Y.J."/>
        </authorList>
    </citation>
    <scope>NUCLEOTIDE SEQUENCE [LARGE SCALE GENOMIC DNA]</scope>
    <source>
        <strain evidence="2 3">NKC5-3</strain>
    </source>
</reference>
<dbReference type="Pfam" id="PF02515">
    <property type="entry name" value="CoA_transf_3"/>
    <property type="match status" value="1"/>
</dbReference>
<dbReference type="PANTHER" id="PTHR48207:SF3">
    <property type="entry name" value="SUCCINATE--HYDROXYMETHYLGLUTARATE COA-TRANSFERASE"/>
    <property type="match status" value="1"/>
</dbReference>
<keyword evidence="1 2" id="KW-0808">Transferase</keyword>
<dbReference type="Proteomes" id="UP000595823">
    <property type="component" value="Chromosome"/>
</dbReference>
<dbReference type="InterPro" id="IPR050483">
    <property type="entry name" value="CoA-transferase_III_domain"/>
</dbReference>
<organism evidence="2 3">
    <name type="scientific">Salicibibacter cibarius</name>
    <dbReference type="NCBI Taxonomy" id="2743000"/>
    <lineage>
        <taxon>Bacteria</taxon>
        <taxon>Bacillati</taxon>
        <taxon>Bacillota</taxon>
        <taxon>Bacilli</taxon>
        <taxon>Bacillales</taxon>
        <taxon>Bacillaceae</taxon>
        <taxon>Salicibibacter</taxon>
    </lineage>
</organism>
<dbReference type="EMBL" id="CP054705">
    <property type="protein sequence ID" value="QQK76463.1"/>
    <property type="molecule type" value="Genomic_DNA"/>
</dbReference>
<dbReference type="KEGG" id="scia:HUG15_13415"/>
<proteinExistence type="predicted"/>
<name>A0A7T6Z459_9BACI</name>
<protein>
    <submittedName>
        <fullName evidence="2">CoA transferase</fullName>
    </submittedName>
</protein>
<dbReference type="SUPFAM" id="SSF89796">
    <property type="entry name" value="CoA-transferase family III (CaiB/BaiF)"/>
    <property type="match status" value="1"/>
</dbReference>
<sequence length="383" mass="42364">MKPLEGITVLSVEQAVAVPFATRQLADLGARVIKVERPHTGDFARDYDNTVHGMSSHFVWLNRSKESMTLDLKSEKTKPVFERLLAEADVFIQNLAPGAMERLGYGTEVLRERYPALITCNLTGYGDTGPYKDKKAYDLLVQCEAGLVSITGSEDVPSKAGISIADIAAGMYMYSGILTALLVRSRTGEGQTVNVSMLEALGEWMGYPTYYAAYGGEEPQRKGASHSTIFPYGPFRCGDGKTVFVGLQNEREWLSFCENVLQKPETAEDERFVSNAKRSEHRQALKELIEGIFSKLNRNTIIDRLETANIANARLNSMKEFFDHPQLQARERWQAIDTPQGSIQALIPPASISGVEPVMGDVPALGEHTNSILEEFGFGNMKI</sequence>
<dbReference type="InterPro" id="IPR044855">
    <property type="entry name" value="CoA-Trfase_III_dom3_sf"/>
</dbReference>
<dbReference type="AlphaFoldDB" id="A0A7T6Z459"/>
<dbReference type="GO" id="GO:0008410">
    <property type="term" value="F:CoA-transferase activity"/>
    <property type="evidence" value="ECO:0007669"/>
    <property type="project" value="TreeGrafter"/>
</dbReference>
<evidence type="ECO:0000256" key="1">
    <source>
        <dbReference type="ARBA" id="ARBA00022679"/>
    </source>
</evidence>
<dbReference type="PANTHER" id="PTHR48207">
    <property type="entry name" value="SUCCINATE--HYDROXYMETHYLGLUTARATE COA-TRANSFERASE"/>
    <property type="match status" value="1"/>
</dbReference>
<dbReference type="InterPro" id="IPR003673">
    <property type="entry name" value="CoA-Trfase_fam_III"/>
</dbReference>
<dbReference type="Gene3D" id="3.30.1540.10">
    <property type="entry name" value="formyl-coa transferase, domain 3"/>
    <property type="match status" value="1"/>
</dbReference>
<dbReference type="InterPro" id="IPR023606">
    <property type="entry name" value="CoA-Trfase_III_dom_1_sf"/>
</dbReference>
<dbReference type="Gene3D" id="3.40.50.10540">
    <property type="entry name" value="Crotonobetainyl-coa:carnitine coa-transferase, domain 1"/>
    <property type="match status" value="1"/>
</dbReference>